<proteinExistence type="inferred from homology"/>
<name>A0ABX0H1M5_9ACTN</name>
<dbReference type="InterPro" id="IPR001173">
    <property type="entry name" value="Glyco_trans_2-like"/>
</dbReference>
<evidence type="ECO:0000313" key="11">
    <source>
        <dbReference type="EMBL" id="NHC15939.1"/>
    </source>
</evidence>
<comment type="subcellular location">
    <subcellularLocation>
        <location evidence="1">Membrane</location>
        <topology evidence="1">Multi-pass membrane protein</topology>
    </subcellularLocation>
</comment>
<evidence type="ECO:0000256" key="7">
    <source>
        <dbReference type="ARBA" id="ARBA00023136"/>
    </source>
</evidence>
<organism evidence="11 12">
    <name type="scientific">Motilibacter deserti</name>
    <dbReference type="NCBI Taxonomy" id="2714956"/>
    <lineage>
        <taxon>Bacteria</taxon>
        <taxon>Bacillati</taxon>
        <taxon>Actinomycetota</taxon>
        <taxon>Actinomycetes</taxon>
        <taxon>Motilibacterales</taxon>
        <taxon>Motilibacteraceae</taxon>
        <taxon>Motilibacter</taxon>
    </lineage>
</organism>
<keyword evidence="12" id="KW-1185">Reference proteome</keyword>
<dbReference type="InterPro" id="IPR029044">
    <property type="entry name" value="Nucleotide-diphossugar_trans"/>
</dbReference>
<dbReference type="SUPFAM" id="SSF53448">
    <property type="entry name" value="Nucleotide-diphospho-sugar transferases"/>
    <property type="match status" value="1"/>
</dbReference>
<accession>A0ABX0H1M5</accession>
<evidence type="ECO:0000256" key="2">
    <source>
        <dbReference type="ARBA" id="ARBA00006739"/>
    </source>
</evidence>
<feature type="domain" description="Glycosyltransferase 2-like" evidence="10">
    <location>
        <begin position="2"/>
        <end position="164"/>
    </location>
</feature>
<dbReference type="CDD" id="cd04187">
    <property type="entry name" value="DPM1_like_bac"/>
    <property type="match status" value="1"/>
</dbReference>
<evidence type="ECO:0000259" key="10">
    <source>
        <dbReference type="Pfam" id="PF00535"/>
    </source>
</evidence>
<dbReference type="PANTHER" id="PTHR48090:SF1">
    <property type="entry name" value="PROPHAGE BACTOPRENOL GLUCOSYL TRANSFERASE HOMOLOG"/>
    <property type="match status" value="1"/>
</dbReference>
<sequence>MVVPVYNEREVLPLFVERTRRALDGLGEAYELIAVDDGSTDGSREALDAAADVWPQLRVLRLRRNAGHQAAITAGLAASRGDAVVTIDADLQDPPELIADLVAAARREQVDVVYAVRSRRDVDTAFKRGTARLYYRLMRRIAGTDIQPDAGDFRLMTRPVVDDLLALPERHPVYRLLVPWLGYPSTTVAYEREARAAGRTHYPLGRMLRLGIDSVTSFTASPLRYATWLGLAVSSFSALLAVWAVVARLAGHVVPGWTSVLVAVLFLGSVQLLCVGLLGEYLGRLYAQSQGRPAFYVERPRPGLASDSPVEGALGARLDGPREAQRRVEEAGGGPTARRRG</sequence>
<dbReference type="InterPro" id="IPR050256">
    <property type="entry name" value="Glycosyltransferase_2"/>
</dbReference>
<keyword evidence="7 9" id="KW-0472">Membrane</keyword>
<evidence type="ECO:0000256" key="4">
    <source>
        <dbReference type="ARBA" id="ARBA00022679"/>
    </source>
</evidence>
<evidence type="ECO:0000256" key="1">
    <source>
        <dbReference type="ARBA" id="ARBA00004141"/>
    </source>
</evidence>
<comment type="similarity">
    <text evidence="2">Belongs to the glycosyltransferase 2 family.</text>
</comment>
<evidence type="ECO:0000256" key="6">
    <source>
        <dbReference type="ARBA" id="ARBA00022989"/>
    </source>
</evidence>
<evidence type="ECO:0000256" key="5">
    <source>
        <dbReference type="ARBA" id="ARBA00022692"/>
    </source>
</evidence>
<dbReference type="EMBL" id="JAANNP010000072">
    <property type="protein sequence ID" value="NHC15939.1"/>
    <property type="molecule type" value="Genomic_DNA"/>
</dbReference>
<comment type="caution">
    <text evidence="11">The sequence shown here is derived from an EMBL/GenBank/DDBJ whole genome shotgun (WGS) entry which is preliminary data.</text>
</comment>
<evidence type="ECO:0000256" key="8">
    <source>
        <dbReference type="SAM" id="MobiDB-lite"/>
    </source>
</evidence>
<dbReference type="PANTHER" id="PTHR48090">
    <property type="entry name" value="UNDECAPRENYL-PHOSPHATE 4-DEOXY-4-FORMAMIDO-L-ARABINOSE TRANSFERASE-RELATED"/>
    <property type="match status" value="1"/>
</dbReference>
<feature type="transmembrane region" description="Helical" evidence="9">
    <location>
        <begin position="258"/>
        <end position="282"/>
    </location>
</feature>
<reference evidence="11 12" key="1">
    <citation type="submission" date="2020-03" db="EMBL/GenBank/DDBJ databases">
        <title>Two novel Motilibacter sp.</title>
        <authorList>
            <person name="Liu S."/>
        </authorList>
    </citation>
    <scope>NUCLEOTIDE SEQUENCE [LARGE SCALE GENOMIC DNA]</scope>
    <source>
        <strain evidence="11 12">E257</strain>
    </source>
</reference>
<feature type="region of interest" description="Disordered" evidence="8">
    <location>
        <begin position="303"/>
        <end position="341"/>
    </location>
</feature>
<gene>
    <name evidence="11" type="ORF">G9H71_19325</name>
</gene>
<dbReference type="Proteomes" id="UP000800981">
    <property type="component" value="Unassembled WGS sequence"/>
</dbReference>
<keyword evidence="3" id="KW-0328">Glycosyltransferase</keyword>
<evidence type="ECO:0000256" key="9">
    <source>
        <dbReference type="SAM" id="Phobius"/>
    </source>
</evidence>
<feature type="transmembrane region" description="Helical" evidence="9">
    <location>
        <begin position="225"/>
        <end position="246"/>
    </location>
</feature>
<keyword evidence="5 9" id="KW-0812">Transmembrane</keyword>
<evidence type="ECO:0000256" key="3">
    <source>
        <dbReference type="ARBA" id="ARBA00022676"/>
    </source>
</evidence>
<dbReference type="Pfam" id="PF00535">
    <property type="entry name" value="Glycos_transf_2"/>
    <property type="match status" value="1"/>
</dbReference>
<evidence type="ECO:0000313" key="12">
    <source>
        <dbReference type="Proteomes" id="UP000800981"/>
    </source>
</evidence>
<keyword evidence="6 9" id="KW-1133">Transmembrane helix</keyword>
<protein>
    <submittedName>
        <fullName evidence="11">Glycosyltransferase family 2 protein</fullName>
    </submittedName>
</protein>
<feature type="compositionally biased region" description="Basic and acidic residues" evidence="8">
    <location>
        <begin position="319"/>
        <end position="330"/>
    </location>
</feature>
<dbReference type="Gene3D" id="3.90.550.10">
    <property type="entry name" value="Spore Coat Polysaccharide Biosynthesis Protein SpsA, Chain A"/>
    <property type="match status" value="1"/>
</dbReference>
<keyword evidence="4" id="KW-0808">Transferase</keyword>